<dbReference type="AlphaFoldDB" id="A0A9D4ESL8"/>
<name>A0A9D4ESL8_DREPO</name>
<feature type="region of interest" description="Disordered" evidence="1">
    <location>
        <begin position="1"/>
        <end position="21"/>
    </location>
</feature>
<evidence type="ECO:0000313" key="3">
    <source>
        <dbReference type="Proteomes" id="UP000828390"/>
    </source>
</evidence>
<gene>
    <name evidence="2" type="ORF">DPMN_163076</name>
</gene>
<reference evidence="2" key="2">
    <citation type="submission" date="2020-11" db="EMBL/GenBank/DDBJ databases">
        <authorList>
            <person name="McCartney M.A."/>
            <person name="Auch B."/>
            <person name="Kono T."/>
            <person name="Mallez S."/>
            <person name="Becker A."/>
            <person name="Gohl D.M."/>
            <person name="Silverstein K.A.T."/>
            <person name="Koren S."/>
            <person name="Bechman K.B."/>
            <person name="Herman A."/>
            <person name="Abrahante J.E."/>
            <person name="Garbe J."/>
        </authorList>
    </citation>
    <scope>NUCLEOTIDE SEQUENCE</scope>
    <source>
        <strain evidence="2">Duluth1</strain>
        <tissue evidence="2">Whole animal</tissue>
    </source>
</reference>
<evidence type="ECO:0000256" key="1">
    <source>
        <dbReference type="SAM" id="MobiDB-lite"/>
    </source>
</evidence>
<dbReference type="Proteomes" id="UP000828390">
    <property type="component" value="Unassembled WGS sequence"/>
</dbReference>
<feature type="compositionally biased region" description="Polar residues" evidence="1">
    <location>
        <begin position="1"/>
        <end position="10"/>
    </location>
</feature>
<organism evidence="2 3">
    <name type="scientific">Dreissena polymorpha</name>
    <name type="common">Zebra mussel</name>
    <name type="synonym">Mytilus polymorpha</name>
    <dbReference type="NCBI Taxonomy" id="45954"/>
    <lineage>
        <taxon>Eukaryota</taxon>
        <taxon>Metazoa</taxon>
        <taxon>Spiralia</taxon>
        <taxon>Lophotrochozoa</taxon>
        <taxon>Mollusca</taxon>
        <taxon>Bivalvia</taxon>
        <taxon>Autobranchia</taxon>
        <taxon>Heteroconchia</taxon>
        <taxon>Euheterodonta</taxon>
        <taxon>Imparidentia</taxon>
        <taxon>Neoheterodontei</taxon>
        <taxon>Myida</taxon>
        <taxon>Dreissenoidea</taxon>
        <taxon>Dreissenidae</taxon>
        <taxon>Dreissena</taxon>
    </lineage>
</organism>
<reference evidence="2" key="1">
    <citation type="journal article" date="2019" name="bioRxiv">
        <title>The Genome of the Zebra Mussel, Dreissena polymorpha: A Resource for Invasive Species Research.</title>
        <authorList>
            <person name="McCartney M.A."/>
            <person name="Auch B."/>
            <person name="Kono T."/>
            <person name="Mallez S."/>
            <person name="Zhang Y."/>
            <person name="Obille A."/>
            <person name="Becker A."/>
            <person name="Abrahante J.E."/>
            <person name="Garbe J."/>
            <person name="Badalamenti J.P."/>
            <person name="Herman A."/>
            <person name="Mangelson H."/>
            <person name="Liachko I."/>
            <person name="Sullivan S."/>
            <person name="Sone E.D."/>
            <person name="Koren S."/>
            <person name="Silverstein K.A.T."/>
            <person name="Beckman K.B."/>
            <person name="Gohl D.M."/>
        </authorList>
    </citation>
    <scope>NUCLEOTIDE SEQUENCE</scope>
    <source>
        <strain evidence="2">Duluth1</strain>
        <tissue evidence="2">Whole animal</tissue>
    </source>
</reference>
<keyword evidence="3" id="KW-1185">Reference proteome</keyword>
<protein>
    <submittedName>
        <fullName evidence="2">Uncharacterized protein</fullName>
    </submittedName>
</protein>
<proteinExistence type="predicted"/>
<evidence type="ECO:0000313" key="2">
    <source>
        <dbReference type="EMBL" id="KAH3784996.1"/>
    </source>
</evidence>
<accession>A0A9D4ESL8</accession>
<comment type="caution">
    <text evidence="2">The sequence shown here is derived from an EMBL/GenBank/DDBJ whole genome shotgun (WGS) entry which is preliminary data.</text>
</comment>
<dbReference type="EMBL" id="JAIWYP010000008">
    <property type="protein sequence ID" value="KAH3784996.1"/>
    <property type="molecule type" value="Genomic_DNA"/>
</dbReference>
<sequence>MTTPSPVSSGAGQGAKLEKGSPVAKAVILPSNSMIFLNAPASPFGTWTMGNPQ</sequence>